<evidence type="ECO:0000313" key="7">
    <source>
        <dbReference type="EMBL" id="GFP82386.1"/>
    </source>
</evidence>
<evidence type="ECO:0000313" key="8">
    <source>
        <dbReference type="Proteomes" id="UP000653305"/>
    </source>
</evidence>
<evidence type="ECO:0000256" key="2">
    <source>
        <dbReference type="ARBA" id="ARBA00009310"/>
    </source>
</evidence>
<evidence type="ECO:0000256" key="5">
    <source>
        <dbReference type="ARBA" id="ARBA00023136"/>
    </source>
</evidence>
<dbReference type="InterPro" id="IPR008429">
    <property type="entry name" value="CLPTM1"/>
</dbReference>
<keyword evidence="8" id="KW-1185">Reference proteome</keyword>
<comment type="similarity">
    <text evidence="2">Belongs to the CLPTM1 family.</text>
</comment>
<evidence type="ECO:0000256" key="1">
    <source>
        <dbReference type="ARBA" id="ARBA00004141"/>
    </source>
</evidence>
<dbReference type="Proteomes" id="UP000653305">
    <property type="component" value="Unassembled WGS sequence"/>
</dbReference>
<comment type="caution">
    <text evidence="7">The sequence shown here is derived from an EMBL/GenBank/DDBJ whole genome shotgun (WGS) entry which is preliminary data.</text>
</comment>
<dbReference type="EMBL" id="BMAC01000042">
    <property type="protein sequence ID" value="GFP82386.1"/>
    <property type="molecule type" value="Genomic_DNA"/>
</dbReference>
<protein>
    <submittedName>
        <fullName evidence="7">Uncharacterized protein</fullName>
    </submittedName>
</protein>
<keyword evidence="5" id="KW-0472">Membrane</keyword>
<proteinExistence type="inferred from homology"/>
<dbReference type="OrthoDB" id="1083125at2759"/>
<accession>A0A830B602</accession>
<comment type="subcellular location">
    <subcellularLocation>
        <location evidence="1">Membrane</location>
        <topology evidence="1">Multi-pass membrane protein</topology>
    </subcellularLocation>
</comment>
<reference evidence="7" key="1">
    <citation type="submission" date="2020-07" db="EMBL/GenBank/DDBJ databases">
        <title>Ethylene signaling mediates host invasion by parasitic plants.</title>
        <authorList>
            <person name="Yoshida S."/>
        </authorList>
    </citation>
    <scope>NUCLEOTIDE SEQUENCE</scope>
    <source>
        <strain evidence="7">Okayama</strain>
    </source>
</reference>
<evidence type="ECO:0000256" key="3">
    <source>
        <dbReference type="ARBA" id="ARBA00022692"/>
    </source>
</evidence>
<keyword evidence="4" id="KW-1133">Transmembrane helix</keyword>
<sequence>MEVEIRRQLLEQQALKNNGSLYAHVFFARSGYPPDPKDTEYEPLAAFGRTYSLVASLKPSVTNEKKEKKGEMLKFLSKVKIEFKELDPRIASSMDRRHFCQQCRGVIRRHRDAGAAHPHHDSRKGSVSREGADVL</sequence>
<evidence type="ECO:0000256" key="6">
    <source>
        <dbReference type="SAM" id="MobiDB-lite"/>
    </source>
</evidence>
<dbReference type="GO" id="GO:0016020">
    <property type="term" value="C:membrane"/>
    <property type="evidence" value="ECO:0007669"/>
    <property type="project" value="UniProtKB-SubCell"/>
</dbReference>
<organism evidence="7 8">
    <name type="scientific">Phtheirospermum japonicum</name>
    <dbReference type="NCBI Taxonomy" id="374723"/>
    <lineage>
        <taxon>Eukaryota</taxon>
        <taxon>Viridiplantae</taxon>
        <taxon>Streptophyta</taxon>
        <taxon>Embryophyta</taxon>
        <taxon>Tracheophyta</taxon>
        <taxon>Spermatophyta</taxon>
        <taxon>Magnoliopsida</taxon>
        <taxon>eudicotyledons</taxon>
        <taxon>Gunneridae</taxon>
        <taxon>Pentapetalae</taxon>
        <taxon>asterids</taxon>
        <taxon>lamiids</taxon>
        <taxon>Lamiales</taxon>
        <taxon>Orobanchaceae</taxon>
        <taxon>Orobanchaceae incertae sedis</taxon>
        <taxon>Phtheirospermum</taxon>
    </lineage>
</organism>
<gene>
    <name evidence="7" type="ORF">PHJA_000381700</name>
</gene>
<dbReference type="AlphaFoldDB" id="A0A830B602"/>
<name>A0A830B602_9LAMI</name>
<feature type="region of interest" description="Disordered" evidence="6">
    <location>
        <begin position="111"/>
        <end position="135"/>
    </location>
</feature>
<evidence type="ECO:0000256" key="4">
    <source>
        <dbReference type="ARBA" id="ARBA00022989"/>
    </source>
</evidence>
<dbReference type="Pfam" id="PF05602">
    <property type="entry name" value="CLPTM1"/>
    <property type="match status" value="1"/>
</dbReference>
<keyword evidence="3" id="KW-0812">Transmembrane</keyword>